<dbReference type="GO" id="GO:0070212">
    <property type="term" value="P:protein poly-ADP-ribosylation"/>
    <property type="evidence" value="ECO:0007669"/>
    <property type="project" value="TreeGrafter"/>
</dbReference>
<name>A0A267EWM3_9PLAT</name>
<feature type="domain" description="PARP catalytic" evidence="16">
    <location>
        <begin position="330"/>
        <end position="545"/>
    </location>
</feature>
<keyword evidence="2 13" id="KW-0328">Glycosyltransferase</keyword>
<dbReference type="FunFam" id="2.20.140.10:FF:000001">
    <property type="entry name" value="Poly [ADP-ribose] polymerase"/>
    <property type="match status" value="1"/>
</dbReference>
<dbReference type="EC" id="2.4.2.-" evidence="13"/>
<evidence type="ECO:0000256" key="13">
    <source>
        <dbReference type="RuleBase" id="RU362114"/>
    </source>
</evidence>
<keyword evidence="4" id="KW-0548">Nucleotidyltransferase</keyword>
<dbReference type="GO" id="GO:0006302">
    <property type="term" value="P:double-strand break repair"/>
    <property type="evidence" value="ECO:0007669"/>
    <property type="project" value="TreeGrafter"/>
</dbReference>
<evidence type="ECO:0000256" key="2">
    <source>
        <dbReference type="ARBA" id="ARBA00022676"/>
    </source>
</evidence>
<dbReference type="FunFam" id="1.20.142.10:FF:000001">
    <property type="entry name" value="Poly [ADP-ribose] polymerase"/>
    <property type="match status" value="1"/>
</dbReference>
<dbReference type="GO" id="GO:1990404">
    <property type="term" value="F:NAD+-protein mono-ADP-ribosyltransferase activity"/>
    <property type="evidence" value="ECO:0007669"/>
    <property type="project" value="TreeGrafter"/>
</dbReference>
<evidence type="ECO:0000256" key="15">
    <source>
        <dbReference type="SAM" id="MobiDB-lite"/>
    </source>
</evidence>
<keyword evidence="10" id="KW-0238">DNA-binding</keyword>
<comment type="caution">
    <text evidence="19">The sequence shown here is derived from an EMBL/GenBank/DDBJ whole genome shotgun (WGS) entry which is preliminary data.</text>
</comment>
<feature type="compositionally biased region" description="Basic and acidic residues" evidence="15">
    <location>
        <begin position="21"/>
        <end position="32"/>
    </location>
</feature>
<dbReference type="Gene3D" id="3.90.228.10">
    <property type="match status" value="1"/>
</dbReference>
<dbReference type="Pfam" id="PF00644">
    <property type="entry name" value="PARP"/>
    <property type="match status" value="1"/>
</dbReference>
<dbReference type="GO" id="GO:0003677">
    <property type="term" value="F:DNA binding"/>
    <property type="evidence" value="ECO:0007669"/>
    <property type="project" value="UniProtKB-KW"/>
</dbReference>
<dbReference type="SUPFAM" id="SSF47587">
    <property type="entry name" value="Domain of poly(ADP-ribose) polymerase"/>
    <property type="match status" value="1"/>
</dbReference>
<keyword evidence="9 13" id="KW-0520">NAD</keyword>
<evidence type="ECO:0000256" key="14">
    <source>
        <dbReference type="SAM" id="Coils"/>
    </source>
</evidence>
<dbReference type="CDD" id="cd08002">
    <property type="entry name" value="WGR_PARP3_like"/>
    <property type="match status" value="1"/>
</dbReference>
<evidence type="ECO:0000256" key="10">
    <source>
        <dbReference type="ARBA" id="ARBA00023125"/>
    </source>
</evidence>
<keyword evidence="3 13" id="KW-0808">Transferase</keyword>
<dbReference type="InterPro" id="IPR036930">
    <property type="entry name" value="WGR_dom_sf"/>
</dbReference>
<protein>
    <recommendedName>
        <fullName evidence="13">Poly [ADP-ribose] polymerase</fullName>
        <shortName evidence="13">PARP</shortName>
        <ecNumber evidence="13">2.4.2.-</ecNumber>
    </recommendedName>
</protein>
<dbReference type="CDD" id="cd01437">
    <property type="entry name" value="parp_like"/>
    <property type="match status" value="1"/>
</dbReference>
<dbReference type="GO" id="GO:0016779">
    <property type="term" value="F:nucleotidyltransferase activity"/>
    <property type="evidence" value="ECO:0007669"/>
    <property type="project" value="UniProtKB-KW"/>
</dbReference>
<evidence type="ECO:0000256" key="5">
    <source>
        <dbReference type="ARBA" id="ARBA00022723"/>
    </source>
</evidence>
<dbReference type="GO" id="GO:0005730">
    <property type="term" value="C:nucleolus"/>
    <property type="evidence" value="ECO:0007669"/>
    <property type="project" value="TreeGrafter"/>
</dbReference>
<keyword evidence="8" id="KW-0862">Zinc</keyword>
<dbReference type="PROSITE" id="PS51059">
    <property type="entry name" value="PARP_CATALYTIC"/>
    <property type="match status" value="1"/>
</dbReference>
<dbReference type="InterPro" id="IPR008893">
    <property type="entry name" value="WGR_domain"/>
</dbReference>
<dbReference type="Pfam" id="PF05406">
    <property type="entry name" value="WGR"/>
    <property type="match status" value="1"/>
</dbReference>
<keyword evidence="7" id="KW-0863">Zinc-finger</keyword>
<keyword evidence="11" id="KW-0539">Nucleus</keyword>
<sequence length="545" mass="59972">MPPKRKAAAAKAAGKGAKKAKATEPAKPALEKKSTLQKALSVAKKVAATSPAAGGSGKVNIKVDIHVPNSSMYKVHQDYDAMLNQTNIGQNNNKFYVIQVLERGSVYYAFNRWGRVGEPGQKSLKQFGSAAAAIADFEKKFSDKTRNKWADRAKFSPVKGKYTLLEMSYDDEEDDTAKKVALLNASGGSAVQASFESSKLDAQTQRLMDLIFSSDMFRNAMEQLKIDVKKMPLGKLSKAQIAKGFEVLEELEREMDGTKKKAKLTELSSKFYTVVPHNFGRLVPPVIQTKEALREKLDMLLVLSDIVVAQSLQKENEMALQKQSAGKKPNPMDINYESLKCKLEPVDPKSQEFKVIETYQKQTGGVGKILQAWRVDREGEEERHVKAGDVKLDNRKLLWHGTNVAVVAAILKSGLRILPHSGGRVGRGIYFASEQGKSACYTSRATGNQGIMFLNEVALGKICKITVGNSSYTAAPPGFNSILAEGRTEPDPSQDTTLAVGSRVVKVPQGKPKPIGPSSSHFSQSEYLVYKESQCRIRYLLRMQF</sequence>
<evidence type="ECO:0000259" key="16">
    <source>
        <dbReference type="PROSITE" id="PS51059"/>
    </source>
</evidence>
<keyword evidence="20" id="KW-1185">Reference proteome</keyword>
<dbReference type="InterPro" id="IPR050800">
    <property type="entry name" value="ARTD/PARP"/>
</dbReference>
<dbReference type="PANTHER" id="PTHR10459">
    <property type="entry name" value="DNA LIGASE"/>
    <property type="match status" value="1"/>
</dbReference>
<evidence type="ECO:0000256" key="4">
    <source>
        <dbReference type="ARBA" id="ARBA00022695"/>
    </source>
</evidence>
<dbReference type="GO" id="GO:0008270">
    <property type="term" value="F:zinc ion binding"/>
    <property type="evidence" value="ECO:0007669"/>
    <property type="project" value="UniProtKB-KW"/>
</dbReference>
<dbReference type="Gene3D" id="2.20.140.10">
    <property type="entry name" value="WGR domain"/>
    <property type="match status" value="1"/>
</dbReference>
<dbReference type="AlphaFoldDB" id="A0A267EWM3"/>
<keyword evidence="6" id="KW-0677">Repeat</keyword>
<evidence type="ECO:0000256" key="3">
    <source>
        <dbReference type="ARBA" id="ARBA00022679"/>
    </source>
</evidence>
<dbReference type="PROSITE" id="PS51060">
    <property type="entry name" value="PARP_ALPHA_HD"/>
    <property type="match status" value="1"/>
</dbReference>
<comment type="similarity">
    <text evidence="12">Belongs to the ARTD/PARP family.</text>
</comment>
<proteinExistence type="inferred from homology"/>
<evidence type="ECO:0000256" key="12">
    <source>
        <dbReference type="ARBA" id="ARBA00024347"/>
    </source>
</evidence>
<dbReference type="SMART" id="SM00773">
    <property type="entry name" value="WGR"/>
    <property type="match status" value="1"/>
</dbReference>
<feature type="domain" description="WGR" evidence="18">
    <location>
        <begin position="72"/>
        <end position="162"/>
    </location>
</feature>
<feature type="region of interest" description="Disordered" evidence="15">
    <location>
        <begin position="1"/>
        <end position="32"/>
    </location>
</feature>
<evidence type="ECO:0000259" key="18">
    <source>
        <dbReference type="PROSITE" id="PS51977"/>
    </source>
</evidence>
<organism evidence="19 20">
    <name type="scientific">Macrostomum lignano</name>
    <dbReference type="NCBI Taxonomy" id="282301"/>
    <lineage>
        <taxon>Eukaryota</taxon>
        <taxon>Metazoa</taxon>
        <taxon>Spiralia</taxon>
        <taxon>Lophotrochozoa</taxon>
        <taxon>Platyhelminthes</taxon>
        <taxon>Rhabditophora</taxon>
        <taxon>Macrostomorpha</taxon>
        <taxon>Macrostomida</taxon>
        <taxon>Macrostomidae</taxon>
        <taxon>Macrostomum</taxon>
    </lineage>
</organism>
<dbReference type="Pfam" id="PF02877">
    <property type="entry name" value="PARP_reg"/>
    <property type="match status" value="1"/>
</dbReference>
<dbReference type="PROSITE" id="PS51977">
    <property type="entry name" value="WGR"/>
    <property type="match status" value="1"/>
</dbReference>
<evidence type="ECO:0000256" key="6">
    <source>
        <dbReference type="ARBA" id="ARBA00022737"/>
    </source>
</evidence>
<dbReference type="SUPFAM" id="SSF56399">
    <property type="entry name" value="ADP-ribosylation"/>
    <property type="match status" value="1"/>
</dbReference>
<dbReference type="PANTHER" id="PTHR10459:SF66">
    <property type="entry name" value="PROTEIN MONO-ADP-RIBOSYLTRANSFERASE PARP3"/>
    <property type="match status" value="1"/>
</dbReference>
<dbReference type="Proteomes" id="UP000215902">
    <property type="component" value="Unassembled WGS sequence"/>
</dbReference>
<dbReference type="GO" id="GO:0035861">
    <property type="term" value="C:site of double-strand break"/>
    <property type="evidence" value="ECO:0007669"/>
    <property type="project" value="TreeGrafter"/>
</dbReference>
<evidence type="ECO:0000259" key="17">
    <source>
        <dbReference type="PROSITE" id="PS51060"/>
    </source>
</evidence>
<dbReference type="InterPro" id="IPR012317">
    <property type="entry name" value="Poly(ADP-ribose)pol_cat_dom"/>
</dbReference>
<feature type="domain" description="PARP alpha-helical" evidence="17">
    <location>
        <begin position="197"/>
        <end position="314"/>
    </location>
</feature>
<keyword evidence="5" id="KW-0479">Metal-binding</keyword>
<evidence type="ECO:0000256" key="7">
    <source>
        <dbReference type="ARBA" id="ARBA00022771"/>
    </source>
</evidence>
<dbReference type="GO" id="GO:0003950">
    <property type="term" value="F:NAD+ poly-ADP-ribosyltransferase activity"/>
    <property type="evidence" value="ECO:0007669"/>
    <property type="project" value="UniProtKB-UniRule"/>
</dbReference>
<dbReference type="EMBL" id="NIVC01001659">
    <property type="protein sequence ID" value="PAA65384.1"/>
    <property type="molecule type" value="Genomic_DNA"/>
</dbReference>
<evidence type="ECO:0000313" key="20">
    <source>
        <dbReference type="Proteomes" id="UP000215902"/>
    </source>
</evidence>
<feature type="coiled-coil region" evidence="14">
    <location>
        <begin position="241"/>
        <end position="268"/>
    </location>
</feature>
<evidence type="ECO:0000256" key="8">
    <source>
        <dbReference type="ARBA" id="ARBA00022833"/>
    </source>
</evidence>
<dbReference type="STRING" id="282301.A0A267EWM3"/>
<evidence type="ECO:0000256" key="9">
    <source>
        <dbReference type="ARBA" id="ARBA00023027"/>
    </source>
</evidence>
<evidence type="ECO:0000313" key="19">
    <source>
        <dbReference type="EMBL" id="PAA65384.1"/>
    </source>
</evidence>
<gene>
    <name evidence="19" type="ORF">BOX15_Mlig030036g1</name>
</gene>
<dbReference type="InterPro" id="IPR004102">
    <property type="entry name" value="Poly(ADP-ribose)pol_reg_dom"/>
</dbReference>
<reference evidence="19 20" key="1">
    <citation type="submission" date="2017-06" db="EMBL/GenBank/DDBJ databases">
        <title>A platform for efficient transgenesis in Macrostomum lignano, a flatworm model organism for stem cell research.</title>
        <authorList>
            <person name="Berezikov E."/>
        </authorList>
    </citation>
    <scope>NUCLEOTIDE SEQUENCE [LARGE SCALE GENOMIC DNA]</scope>
    <source>
        <strain evidence="19">DV1</strain>
        <tissue evidence="19">Whole organism</tissue>
    </source>
</reference>
<dbReference type="SUPFAM" id="SSF142921">
    <property type="entry name" value="WGR domain-like"/>
    <property type="match status" value="1"/>
</dbReference>
<dbReference type="OrthoDB" id="2017365at2759"/>
<evidence type="ECO:0000256" key="11">
    <source>
        <dbReference type="ARBA" id="ARBA00023242"/>
    </source>
</evidence>
<dbReference type="InterPro" id="IPR036616">
    <property type="entry name" value="Poly(ADP-ribose)pol_reg_dom_sf"/>
</dbReference>
<evidence type="ECO:0000256" key="1">
    <source>
        <dbReference type="ARBA" id="ARBA00004123"/>
    </source>
</evidence>
<dbReference type="Gene3D" id="1.20.142.10">
    <property type="entry name" value="Poly(ADP-ribose) polymerase, regulatory domain"/>
    <property type="match status" value="1"/>
</dbReference>
<comment type="subcellular location">
    <subcellularLocation>
        <location evidence="1">Nucleus</location>
    </subcellularLocation>
</comment>
<keyword evidence="14" id="KW-0175">Coiled coil</keyword>
<accession>A0A267EWM3</accession>